<organism evidence="2 3">
    <name type="scientific">Fraserbacteria sp. (strain RBG_16_55_9)</name>
    <dbReference type="NCBI Taxonomy" id="1817864"/>
    <lineage>
        <taxon>Bacteria</taxon>
        <taxon>Candidatus Fraseribacteriota</taxon>
    </lineage>
</organism>
<feature type="transmembrane region" description="Helical" evidence="1">
    <location>
        <begin position="21"/>
        <end position="43"/>
    </location>
</feature>
<reference evidence="2 3" key="1">
    <citation type="journal article" date="2016" name="Nat. Commun.">
        <title>Thousands of microbial genomes shed light on interconnected biogeochemical processes in an aquifer system.</title>
        <authorList>
            <person name="Anantharaman K."/>
            <person name="Brown C.T."/>
            <person name="Hug L.A."/>
            <person name="Sharon I."/>
            <person name="Castelle C.J."/>
            <person name="Probst A.J."/>
            <person name="Thomas B.C."/>
            <person name="Singh A."/>
            <person name="Wilkins M.J."/>
            <person name="Karaoz U."/>
            <person name="Brodie E.L."/>
            <person name="Williams K.H."/>
            <person name="Hubbard S.S."/>
            <person name="Banfield J.F."/>
        </authorList>
    </citation>
    <scope>NUCLEOTIDE SEQUENCE [LARGE SCALE GENOMIC DNA]</scope>
    <source>
        <strain evidence="3">RBG_16_55_9</strain>
    </source>
</reference>
<dbReference type="Proteomes" id="UP000179157">
    <property type="component" value="Unassembled WGS sequence"/>
</dbReference>
<feature type="transmembrane region" description="Helical" evidence="1">
    <location>
        <begin position="153"/>
        <end position="172"/>
    </location>
</feature>
<keyword evidence="1" id="KW-1133">Transmembrane helix</keyword>
<name>A0A1F5UYU8_FRAXR</name>
<accession>A0A1F5UYU8</accession>
<evidence type="ECO:0000313" key="2">
    <source>
        <dbReference type="EMBL" id="OGF55851.1"/>
    </source>
</evidence>
<proteinExistence type="predicted"/>
<protein>
    <recommendedName>
        <fullName evidence="4">Succinate dehydrogenase</fullName>
    </recommendedName>
</protein>
<evidence type="ECO:0000256" key="1">
    <source>
        <dbReference type="SAM" id="Phobius"/>
    </source>
</evidence>
<keyword evidence="1" id="KW-0812">Transmembrane</keyword>
<dbReference type="STRING" id="1817864.A2Z21_00645"/>
<sequence>MWYLVSTTVAKQLPWWLSPTMVGVGFAAFVVYATWVIFLGAHYEYKNYLSPFYSPLILIPNFPLSPAILVTWIPLGFRATCYYYRKAYYRSFFWDPPACAIGELRGERYNGETKFPFILQNIHRYFFYGAIFIWIVLAVDTVKAFLFDGHLGMGLGSLIFLINIVLLGLYTFSCHSWRHLIGGNIDCFSCSRATKMRHGIWERVSVLNQNHMLWAWTSLFSVSLTDVYVRLLAMGIIPADLRFF</sequence>
<evidence type="ECO:0000313" key="3">
    <source>
        <dbReference type="Proteomes" id="UP000179157"/>
    </source>
</evidence>
<comment type="caution">
    <text evidence="2">The sequence shown here is derived from an EMBL/GenBank/DDBJ whole genome shotgun (WGS) entry which is preliminary data.</text>
</comment>
<dbReference type="AlphaFoldDB" id="A0A1F5UYU8"/>
<feature type="transmembrane region" description="Helical" evidence="1">
    <location>
        <begin position="125"/>
        <end position="147"/>
    </location>
</feature>
<dbReference type="EMBL" id="MFGX01000047">
    <property type="protein sequence ID" value="OGF55851.1"/>
    <property type="molecule type" value="Genomic_DNA"/>
</dbReference>
<keyword evidence="1" id="KW-0472">Membrane</keyword>
<gene>
    <name evidence="2" type="ORF">A2Z21_00645</name>
</gene>
<evidence type="ECO:0008006" key="4">
    <source>
        <dbReference type="Google" id="ProtNLM"/>
    </source>
</evidence>
<feature type="transmembrane region" description="Helical" evidence="1">
    <location>
        <begin position="63"/>
        <end position="84"/>
    </location>
</feature>